<accession>A0AA37W6L7</accession>
<proteinExistence type="predicted"/>
<evidence type="ECO:0000313" key="1">
    <source>
        <dbReference type="EMBL" id="GLQ30343.1"/>
    </source>
</evidence>
<sequence length="407" mass="47208">MNREKHKRKRYGYLSVLFALVGLMISVFSNAGEWDASGSVSLESRYFWQDALYQGQGDGQEPSASFQPELRWESDDRRSKVSFVGFVRADEQDSERSHGDVRELYWAYEWDEWGMTLGINKVFWGVTESRHLVDVINQTDGVEDIDQEDKLGQPMLNLNTQREWGRIGLFVLPYFREATYAGDSGRFRGPLPVKADEARYQSGDEQNHVDLALRYSHYFGDLDIGVYWFEGTNREARFELSDEGQYLIPVYDQMSQQGLELQYTIDAWLWKLEAITRQTDADNFWAMVGGFEYTYYQIQASDADLGLLLEYLSDDRDQDITVAPYQNDVFVGTRLTLNDTQDTSVLVGASWDLENQSFGFNLEAERRIGENFSLELRMRTFSDVASDDALYAIRNDDYGQVRFSWFF</sequence>
<dbReference type="AlphaFoldDB" id="A0AA37W6L7"/>
<keyword evidence="2" id="KW-1185">Reference proteome</keyword>
<evidence type="ECO:0000313" key="2">
    <source>
        <dbReference type="Proteomes" id="UP001161389"/>
    </source>
</evidence>
<evidence type="ECO:0008006" key="3">
    <source>
        <dbReference type="Google" id="ProtNLM"/>
    </source>
</evidence>
<reference evidence="1" key="2">
    <citation type="submission" date="2023-01" db="EMBL/GenBank/DDBJ databases">
        <title>Draft genome sequence of Litoribrevibacter albus strain NBRC 110071.</title>
        <authorList>
            <person name="Sun Q."/>
            <person name="Mori K."/>
        </authorList>
    </citation>
    <scope>NUCLEOTIDE SEQUENCE</scope>
    <source>
        <strain evidence="1">NBRC 110071</strain>
    </source>
</reference>
<dbReference type="EMBL" id="BSNM01000003">
    <property type="protein sequence ID" value="GLQ30343.1"/>
    <property type="molecule type" value="Genomic_DNA"/>
</dbReference>
<comment type="caution">
    <text evidence="1">The sequence shown here is derived from an EMBL/GenBank/DDBJ whole genome shotgun (WGS) entry which is preliminary data.</text>
</comment>
<gene>
    <name evidence="1" type="ORF">GCM10007876_08210</name>
</gene>
<organism evidence="1 2">
    <name type="scientific">Litoribrevibacter albus</name>
    <dbReference type="NCBI Taxonomy" id="1473156"/>
    <lineage>
        <taxon>Bacteria</taxon>
        <taxon>Pseudomonadati</taxon>
        <taxon>Pseudomonadota</taxon>
        <taxon>Gammaproteobacteria</taxon>
        <taxon>Oceanospirillales</taxon>
        <taxon>Oceanospirillaceae</taxon>
        <taxon>Litoribrevibacter</taxon>
    </lineage>
</organism>
<reference evidence="1" key="1">
    <citation type="journal article" date="2014" name="Int. J. Syst. Evol. Microbiol.">
        <title>Complete genome sequence of Corynebacterium casei LMG S-19264T (=DSM 44701T), isolated from a smear-ripened cheese.</title>
        <authorList>
            <consortium name="US DOE Joint Genome Institute (JGI-PGF)"/>
            <person name="Walter F."/>
            <person name="Albersmeier A."/>
            <person name="Kalinowski J."/>
            <person name="Ruckert C."/>
        </authorList>
    </citation>
    <scope>NUCLEOTIDE SEQUENCE</scope>
    <source>
        <strain evidence="1">NBRC 110071</strain>
    </source>
</reference>
<name>A0AA37W6L7_9GAMM</name>
<protein>
    <recommendedName>
        <fullName evidence="3">Porin</fullName>
    </recommendedName>
</protein>
<dbReference type="Proteomes" id="UP001161389">
    <property type="component" value="Unassembled WGS sequence"/>
</dbReference>